<evidence type="ECO:0000313" key="3">
    <source>
        <dbReference type="Proteomes" id="UP001145069"/>
    </source>
</evidence>
<dbReference type="Proteomes" id="UP001145069">
    <property type="component" value="Unassembled WGS sequence"/>
</dbReference>
<dbReference type="AlphaFoldDB" id="A0A9X3WF07"/>
<name>A0A9X3WF07_9BACI</name>
<keyword evidence="3" id="KW-1185">Reference proteome</keyword>
<feature type="domain" description="HTH cro/C1-type" evidence="1">
    <location>
        <begin position="39"/>
        <end position="85"/>
    </location>
</feature>
<dbReference type="InterPro" id="IPR010982">
    <property type="entry name" value="Lambda_DNA-bd_dom_sf"/>
</dbReference>
<dbReference type="Gene3D" id="1.10.260.40">
    <property type="entry name" value="lambda repressor-like DNA-binding domains"/>
    <property type="match status" value="1"/>
</dbReference>
<proteinExistence type="predicted"/>
<dbReference type="Pfam" id="PF01381">
    <property type="entry name" value="HTH_3"/>
    <property type="match status" value="1"/>
</dbReference>
<gene>
    <name evidence="2" type="ORF">NC799_17255</name>
</gene>
<dbReference type="EMBL" id="JAMQKC010000035">
    <property type="protein sequence ID" value="MDC3418607.1"/>
    <property type="molecule type" value="Genomic_DNA"/>
</dbReference>
<protein>
    <submittedName>
        <fullName evidence="2">Helix-turn-helix domain-containing protein</fullName>
    </submittedName>
</protein>
<dbReference type="RefSeq" id="WP_272447676.1">
    <property type="nucleotide sequence ID" value="NZ_JAMQKC010000035.1"/>
</dbReference>
<dbReference type="PROSITE" id="PS50943">
    <property type="entry name" value="HTH_CROC1"/>
    <property type="match status" value="1"/>
</dbReference>
<organism evidence="2 3">
    <name type="scientific">Aquibacillus salsiterrae</name>
    <dbReference type="NCBI Taxonomy" id="2950439"/>
    <lineage>
        <taxon>Bacteria</taxon>
        <taxon>Bacillati</taxon>
        <taxon>Bacillota</taxon>
        <taxon>Bacilli</taxon>
        <taxon>Bacillales</taxon>
        <taxon>Bacillaceae</taxon>
        <taxon>Aquibacillus</taxon>
    </lineage>
</organism>
<accession>A0A9X3WF07</accession>
<dbReference type="CDD" id="cd00093">
    <property type="entry name" value="HTH_XRE"/>
    <property type="match status" value="1"/>
</dbReference>
<evidence type="ECO:0000259" key="1">
    <source>
        <dbReference type="PROSITE" id="PS50943"/>
    </source>
</evidence>
<evidence type="ECO:0000313" key="2">
    <source>
        <dbReference type="EMBL" id="MDC3418607.1"/>
    </source>
</evidence>
<comment type="caution">
    <text evidence="2">The sequence shown here is derived from an EMBL/GenBank/DDBJ whole genome shotgun (WGS) entry which is preliminary data.</text>
</comment>
<dbReference type="GO" id="GO:0003677">
    <property type="term" value="F:DNA binding"/>
    <property type="evidence" value="ECO:0007669"/>
    <property type="project" value="InterPro"/>
</dbReference>
<dbReference type="SUPFAM" id="SSF47413">
    <property type="entry name" value="lambda repressor-like DNA-binding domains"/>
    <property type="match status" value="1"/>
</dbReference>
<reference evidence="2" key="1">
    <citation type="submission" date="2022-06" db="EMBL/GenBank/DDBJ databases">
        <title>Aquibacillus sp. a new bacterium isolated from soil saline samples.</title>
        <authorList>
            <person name="Galisteo C."/>
            <person name="De La Haba R."/>
            <person name="Sanchez-Porro C."/>
            <person name="Ventosa A."/>
        </authorList>
    </citation>
    <scope>NUCLEOTIDE SEQUENCE</scope>
    <source>
        <strain evidence="2">3ASR75-54</strain>
    </source>
</reference>
<sequence>MSVIKIDTNDFQHLKYCSLGKRLKFFRQKMMQFHDSGEYTITSLGERLKVTPQSISAIEREDSKNPSFLLIHKLTKEYRVPLESVTDDFYQGEERLFTIGIPVEIDAVDIDLEDLKVETAFAQNDSDHNDDFFESEVTTGILFYKAYDKDLIQPIFHKPLNDFKSYELESLIARLIFETTSYSSGTFDHIPSHPILQAREVLTQQQELLSAKNLGKLLQNLSKR</sequence>
<dbReference type="InterPro" id="IPR001387">
    <property type="entry name" value="Cro/C1-type_HTH"/>
</dbReference>
<dbReference type="SMART" id="SM00530">
    <property type="entry name" value="HTH_XRE"/>
    <property type="match status" value="1"/>
</dbReference>